<dbReference type="RefSeq" id="WP_173765184.1">
    <property type="nucleotide sequence ID" value="NZ_CP048836.1"/>
</dbReference>
<evidence type="ECO:0000313" key="3">
    <source>
        <dbReference type="EMBL" id="QID17975.1"/>
    </source>
</evidence>
<feature type="compositionally biased region" description="Basic and acidic residues" evidence="1">
    <location>
        <begin position="87"/>
        <end position="96"/>
    </location>
</feature>
<feature type="region of interest" description="Disordered" evidence="1">
    <location>
        <begin position="87"/>
        <end position="106"/>
    </location>
</feature>
<sequence>MRIDPEQMRFFNGFGRRRAQPMGPWQKIVAGIVGAGVFVLALMFSVVLFAAVVTIGLLVWGYVWWKTRAVRRQMRDNPPDGLVIEGEIIREGRPEDVSDETPPPRR</sequence>
<keyword evidence="2" id="KW-1133">Transmembrane helix</keyword>
<gene>
    <name evidence="3" type="ORF">G3580_10180</name>
</gene>
<accession>A0A6C1B533</accession>
<keyword evidence="2" id="KW-0812">Transmembrane</keyword>
<proteinExistence type="predicted"/>
<organism evidence="3 4">
    <name type="scientific">Nitrogeniibacter mangrovi</name>
    <dbReference type="NCBI Taxonomy" id="2016596"/>
    <lineage>
        <taxon>Bacteria</taxon>
        <taxon>Pseudomonadati</taxon>
        <taxon>Pseudomonadota</taxon>
        <taxon>Betaproteobacteria</taxon>
        <taxon>Rhodocyclales</taxon>
        <taxon>Zoogloeaceae</taxon>
        <taxon>Nitrogeniibacter</taxon>
    </lineage>
</organism>
<evidence type="ECO:0000256" key="2">
    <source>
        <dbReference type="SAM" id="Phobius"/>
    </source>
</evidence>
<keyword evidence="2" id="KW-0472">Membrane</keyword>
<dbReference type="KEGG" id="azq:G3580_10180"/>
<dbReference type="AlphaFoldDB" id="A0A6C1B533"/>
<feature type="transmembrane region" description="Helical" evidence="2">
    <location>
        <begin position="32"/>
        <end position="65"/>
    </location>
</feature>
<reference evidence="3 4" key="1">
    <citation type="submission" date="2020-02" db="EMBL/GenBank/DDBJ databases">
        <title>Nitrogenibacter mangrovi gen. nov., sp. nov. isolated from mangrove sediment, a denitrifying betaproteobacterium.</title>
        <authorList>
            <person name="Liao H."/>
            <person name="Tian Y."/>
        </authorList>
    </citation>
    <scope>NUCLEOTIDE SEQUENCE [LARGE SCALE GENOMIC DNA]</scope>
    <source>
        <strain evidence="3 4">M9-3-2</strain>
    </source>
</reference>
<dbReference type="Proteomes" id="UP000501991">
    <property type="component" value="Chromosome"/>
</dbReference>
<name>A0A6C1B533_9RHOO</name>
<dbReference type="EMBL" id="CP048836">
    <property type="protein sequence ID" value="QID17975.1"/>
    <property type="molecule type" value="Genomic_DNA"/>
</dbReference>
<evidence type="ECO:0000313" key="4">
    <source>
        <dbReference type="Proteomes" id="UP000501991"/>
    </source>
</evidence>
<protein>
    <submittedName>
        <fullName evidence="3">Uncharacterized protein</fullName>
    </submittedName>
</protein>
<keyword evidence="4" id="KW-1185">Reference proteome</keyword>
<evidence type="ECO:0000256" key="1">
    <source>
        <dbReference type="SAM" id="MobiDB-lite"/>
    </source>
</evidence>